<dbReference type="Gene3D" id="2.130.10.10">
    <property type="entry name" value="YVTN repeat-like/Quinoprotein amine dehydrogenase"/>
    <property type="match status" value="1"/>
</dbReference>
<dbReference type="OrthoDB" id="341486at2759"/>
<dbReference type="SMART" id="SM00320">
    <property type="entry name" value="WD40"/>
    <property type="match status" value="3"/>
</dbReference>
<dbReference type="InterPro" id="IPR015943">
    <property type="entry name" value="WD40/YVTN_repeat-like_dom_sf"/>
</dbReference>
<protein>
    <submittedName>
        <fullName evidence="7">WD repeat-containing protein mio</fullName>
    </submittedName>
</protein>
<dbReference type="Pfam" id="PF21719">
    <property type="entry name" value="MIOS_a-sol"/>
    <property type="match status" value="1"/>
</dbReference>
<gene>
    <name evidence="7" type="ORF">FF38_08320</name>
</gene>
<evidence type="ECO:0000313" key="7">
    <source>
        <dbReference type="EMBL" id="KNC34150.1"/>
    </source>
</evidence>
<comment type="caution">
    <text evidence="7">The sequence shown here is derived from an EMBL/GenBank/DDBJ whole genome shotgun (WGS) entry which is preliminary data.</text>
</comment>
<dbReference type="PANTHER" id="PTHR16453:SF9">
    <property type="entry name" value="GATOR COMPLEX PROTEIN MIOS"/>
    <property type="match status" value="1"/>
</dbReference>
<keyword evidence="3" id="KW-0677">Repeat</keyword>
<evidence type="ECO:0000259" key="6">
    <source>
        <dbReference type="Pfam" id="PF21719"/>
    </source>
</evidence>
<dbReference type="EMBL" id="JRES01000096">
    <property type="protein sequence ID" value="KNC34150.1"/>
    <property type="molecule type" value="Genomic_DNA"/>
</dbReference>
<dbReference type="InterPro" id="IPR037593">
    <property type="entry name" value="MIOS/Sea4"/>
</dbReference>
<dbReference type="Proteomes" id="UP000037069">
    <property type="component" value="Unassembled WGS sequence"/>
</dbReference>
<feature type="region of interest" description="Disordered" evidence="4">
    <location>
        <begin position="351"/>
        <end position="370"/>
    </location>
</feature>
<dbReference type="GO" id="GO:1904263">
    <property type="term" value="P:positive regulation of TORC1 signaling"/>
    <property type="evidence" value="ECO:0007669"/>
    <property type="project" value="TreeGrafter"/>
</dbReference>
<dbReference type="SUPFAM" id="SSF50978">
    <property type="entry name" value="WD40 repeat-like"/>
    <property type="match status" value="1"/>
</dbReference>
<dbReference type="GO" id="GO:0005737">
    <property type="term" value="C:cytoplasm"/>
    <property type="evidence" value="ECO:0007669"/>
    <property type="project" value="TreeGrafter"/>
</dbReference>
<evidence type="ECO:0000256" key="2">
    <source>
        <dbReference type="ARBA" id="ARBA00022574"/>
    </source>
</evidence>
<accession>A0A0L0CP84</accession>
<feature type="domain" description="MIOS-like alpha-solenoid" evidence="6">
    <location>
        <begin position="397"/>
        <end position="624"/>
    </location>
</feature>
<dbReference type="InterPro" id="IPR001680">
    <property type="entry name" value="WD40_rpt"/>
</dbReference>
<dbReference type="InterPro" id="IPR036322">
    <property type="entry name" value="WD40_repeat_dom_sf"/>
</dbReference>
<keyword evidence="8" id="KW-1185">Reference proteome</keyword>
<feature type="domain" description="GATOR2 complex protein MIO zinc-ribbon like" evidence="5">
    <location>
        <begin position="738"/>
        <end position="847"/>
    </location>
</feature>
<evidence type="ECO:0000313" key="8">
    <source>
        <dbReference type="Proteomes" id="UP000037069"/>
    </source>
</evidence>
<comment type="similarity">
    <text evidence="1">Belongs to the WD repeat mio family.</text>
</comment>
<dbReference type="OMA" id="YWIASYL"/>
<dbReference type="GO" id="GO:0034198">
    <property type="term" value="P:cellular response to amino acid starvation"/>
    <property type="evidence" value="ECO:0007669"/>
    <property type="project" value="TreeGrafter"/>
</dbReference>
<dbReference type="InterPro" id="IPR031488">
    <property type="entry name" value="Zn_ribbon_mio"/>
</dbReference>
<dbReference type="InterPro" id="IPR049092">
    <property type="entry name" value="MIOS_a-sol"/>
</dbReference>
<dbReference type="STRING" id="7375.A0A0L0CP84"/>
<dbReference type="FunFam" id="2.130.10.10:FF:001086">
    <property type="entry name" value="GATOR complex protein MIOS"/>
    <property type="match status" value="1"/>
</dbReference>
<dbReference type="AlphaFoldDB" id="A0A0L0CP84"/>
<reference evidence="7 8" key="1">
    <citation type="journal article" date="2015" name="Nat. Commun.">
        <title>Lucilia cuprina genome unlocks parasitic fly biology to underpin future interventions.</title>
        <authorList>
            <person name="Anstead C.A."/>
            <person name="Korhonen P.K."/>
            <person name="Young N.D."/>
            <person name="Hall R.S."/>
            <person name="Jex A.R."/>
            <person name="Murali S.C."/>
            <person name="Hughes D.S."/>
            <person name="Lee S.F."/>
            <person name="Perry T."/>
            <person name="Stroehlein A.J."/>
            <person name="Ansell B.R."/>
            <person name="Breugelmans B."/>
            <person name="Hofmann A."/>
            <person name="Qu J."/>
            <person name="Dugan S."/>
            <person name="Lee S.L."/>
            <person name="Chao H."/>
            <person name="Dinh H."/>
            <person name="Han Y."/>
            <person name="Doddapaneni H.V."/>
            <person name="Worley K.C."/>
            <person name="Muzny D.M."/>
            <person name="Ioannidis P."/>
            <person name="Waterhouse R.M."/>
            <person name="Zdobnov E.M."/>
            <person name="James P.J."/>
            <person name="Bagnall N.H."/>
            <person name="Kotze A.C."/>
            <person name="Gibbs R.A."/>
            <person name="Richards S."/>
            <person name="Batterham P."/>
            <person name="Gasser R.B."/>
        </authorList>
    </citation>
    <scope>NUCLEOTIDE SEQUENCE [LARGE SCALE GENOMIC DNA]</scope>
    <source>
        <strain evidence="7 8">LS</strain>
        <tissue evidence="7">Full body</tissue>
    </source>
</reference>
<evidence type="ECO:0000256" key="1">
    <source>
        <dbReference type="ARBA" id="ARBA00009713"/>
    </source>
</evidence>
<keyword evidence="2" id="KW-0853">WD repeat</keyword>
<dbReference type="Pfam" id="PF21720">
    <property type="entry name" value="MIOS_WD40"/>
    <property type="match status" value="1"/>
</dbReference>
<feature type="compositionally biased region" description="Low complexity" evidence="4">
    <location>
        <begin position="357"/>
        <end position="368"/>
    </location>
</feature>
<dbReference type="Pfam" id="PF17034">
    <property type="entry name" value="zinc_ribbon_16"/>
    <property type="match status" value="1"/>
</dbReference>
<evidence type="ECO:0000256" key="4">
    <source>
        <dbReference type="SAM" id="MobiDB-lite"/>
    </source>
</evidence>
<evidence type="ECO:0000259" key="5">
    <source>
        <dbReference type="Pfam" id="PF17034"/>
    </source>
</evidence>
<sequence>MSGNVHGLSWFPNIPDKFVTWGQDINLYEVRNKGEADVKPRLPNIPANFVAIENRYQYARCVQPSYHKHRPIIAVGLGDGKIGISNFHEMVDNSWEYTPRQQRMCLCLAWNETDPNILAIGHDRYKSDSCITIWDIERGLPKESSSNFFGLSESAHSLCWNKNHRVLIAGMNQKQIKLYDLRQNTSTLQTIQTKTVYGLGVAPNGNYLSSFFDSVIMLWDLRSLDRPLKQIQSAKNHLQLSWCPTRSSLLSSLQRESPYITLYDIRCVDVENSREVYSVKKQLLPFHNKYHSSHKGYSLNALSWHNSDFERALLLSETGSITDFRLPLSILTAYSNHKKLPLLLQRPLSAPSSPAHSNSQTASQSSSTPEFASIGSSLNFHVYDHNLLEEDLVDETRERALSDYGLKMDGKRLSGEFHLSPYLKNVWLSLANLYRTEEKLIGLKTILGFGMGHTSQAFMNISRIETHVLQWPEFINNSNNLVCYRSDQRDTALKLCGWPFEQDLDRFVSNLCENKNTLQEYSRAAMIYVFHLKILAACDILSKAVDQSRDPSMYRIAAIALSSFNADRSSTAWRNQRSTANTQIQDPHLRAIFSFLIADNENFDSVLIEEGVSLADRMAFACKYLSESKLSDYIKLQIQKSIEKGDLNGLLLTGESQDGINILQSHMDSTGDIQTVALIAINYFHRELFDDTFIQYWISSYMDCLNSWGFWEKRAELEIKIVNLRSTSRTARTVYLSCNFCGKSVSNALQDDARIRNVSSNVNKLSSCPSCRKPLPRCSLCLLHMGTTLNAGLSGEGGLESIGWQSKPFSKWFSWCQTCRHGGHTEHLMQWFKQNSECPVSSCTCRCFDMDVTNPEVTHDLS</sequence>
<dbReference type="PANTHER" id="PTHR16453">
    <property type="entry name" value="WD40 DOMAIN-CONTAINING PROTEIN MIO FAMILY MEMBER"/>
    <property type="match status" value="1"/>
</dbReference>
<proteinExistence type="inferred from homology"/>
<organism evidence="7 8">
    <name type="scientific">Lucilia cuprina</name>
    <name type="common">Green bottle fly</name>
    <name type="synonym">Australian sheep blowfly</name>
    <dbReference type="NCBI Taxonomy" id="7375"/>
    <lineage>
        <taxon>Eukaryota</taxon>
        <taxon>Metazoa</taxon>
        <taxon>Ecdysozoa</taxon>
        <taxon>Arthropoda</taxon>
        <taxon>Hexapoda</taxon>
        <taxon>Insecta</taxon>
        <taxon>Pterygota</taxon>
        <taxon>Neoptera</taxon>
        <taxon>Endopterygota</taxon>
        <taxon>Diptera</taxon>
        <taxon>Brachycera</taxon>
        <taxon>Muscomorpha</taxon>
        <taxon>Oestroidea</taxon>
        <taxon>Calliphoridae</taxon>
        <taxon>Luciliinae</taxon>
        <taxon>Lucilia</taxon>
    </lineage>
</organism>
<dbReference type="CDD" id="cd16691">
    <property type="entry name" value="mRING-H2-C3H3C2_Mio"/>
    <property type="match status" value="1"/>
</dbReference>
<evidence type="ECO:0000256" key="3">
    <source>
        <dbReference type="ARBA" id="ARBA00022737"/>
    </source>
</evidence>
<name>A0A0L0CP84_LUCCU</name>